<feature type="domain" description="CheR-type methyltransferase" evidence="15">
    <location>
        <begin position="222"/>
        <end position="495"/>
    </location>
</feature>
<dbReference type="InterPro" id="IPR003594">
    <property type="entry name" value="HATPase_dom"/>
</dbReference>
<dbReference type="GO" id="GO:0000155">
    <property type="term" value="F:phosphorelay sensor kinase activity"/>
    <property type="evidence" value="ECO:0007669"/>
    <property type="project" value="InterPro"/>
</dbReference>
<dbReference type="Pfam" id="PF01739">
    <property type="entry name" value="CheR"/>
    <property type="match status" value="1"/>
</dbReference>
<dbReference type="SMART" id="SM00387">
    <property type="entry name" value="HATPase_c"/>
    <property type="match status" value="1"/>
</dbReference>
<dbReference type="PROSITE" id="PS50122">
    <property type="entry name" value="CHEB"/>
    <property type="match status" value="1"/>
</dbReference>
<dbReference type="InterPro" id="IPR013656">
    <property type="entry name" value="PAS_4"/>
</dbReference>
<name>A0A538STA3_UNCEI</name>
<dbReference type="Pfam" id="PF03705">
    <property type="entry name" value="CheR_N"/>
    <property type="match status" value="1"/>
</dbReference>
<dbReference type="Gene3D" id="1.10.287.620">
    <property type="entry name" value="Helix Hairpins"/>
    <property type="match status" value="1"/>
</dbReference>
<keyword evidence="5" id="KW-0808">Transferase</keyword>
<dbReference type="PROSITE" id="PS50109">
    <property type="entry name" value="HIS_KIN"/>
    <property type="match status" value="1"/>
</dbReference>
<dbReference type="Pfam" id="PF02518">
    <property type="entry name" value="HATPase_c"/>
    <property type="match status" value="1"/>
</dbReference>
<dbReference type="SMART" id="SM00388">
    <property type="entry name" value="HisKA"/>
    <property type="match status" value="1"/>
</dbReference>
<evidence type="ECO:0000256" key="8">
    <source>
        <dbReference type="PROSITE-ProRule" id="PRU00050"/>
    </source>
</evidence>
<dbReference type="Pfam" id="PF01339">
    <property type="entry name" value="CheB_methylest"/>
    <property type="match status" value="1"/>
</dbReference>
<evidence type="ECO:0000256" key="2">
    <source>
        <dbReference type="ARBA" id="ARBA00001541"/>
    </source>
</evidence>
<comment type="caution">
    <text evidence="16">The sequence shown here is derived from an EMBL/GenBank/DDBJ whole genome shotgun (WGS) entry which is preliminary data.</text>
</comment>
<evidence type="ECO:0000259" key="14">
    <source>
        <dbReference type="PROSITE" id="PS50122"/>
    </source>
</evidence>
<evidence type="ECO:0000259" key="15">
    <source>
        <dbReference type="PROSITE" id="PS50123"/>
    </source>
</evidence>
<feature type="compositionally biased region" description="Polar residues" evidence="10">
    <location>
        <begin position="706"/>
        <end position="717"/>
    </location>
</feature>
<feature type="active site" evidence="8">
    <location>
        <position position="158"/>
    </location>
</feature>
<dbReference type="SUPFAM" id="SSF47757">
    <property type="entry name" value="Chemotaxis receptor methyltransferase CheR, N-terminal domain"/>
    <property type="match status" value="1"/>
</dbReference>
<evidence type="ECO:0000256" key="6">
    <source>
        <dbReference type="ARBA" id="ARBA00022691"/>
    </source>
</evidence>
<dbReference type="PANTHER" id="PTHR24422">
    <property type="entry name" value="CHEMOTAXIS PROTEIN METHYLTRANSFERASE"/>
    <property type="match status" value="1"/>
</dbReference>
<dbReference type="SMART" id="SM00091">
    <property type="entry name" value="PAS"/>
    <property type="match status" value="2"/>
</dbReference>
<dbReference type="SMART" id="SM00138">
    <property type="entry name" value="MeTrc"/>
    <property type="match status" value="1"/>
</dbReference>
<dbReference type="Pfam" id="PF00512">
    <property type="entry name" value="HisKA"/>
    <property type="match status" value="1"/>
</dbReference>
<evidence type="ECO:0000256" key="9">
    <source>
        <dbReference type="PROSITE-ProRule" id="PRU00169"/>
    </source>
</evidence>
<feature type="region of interest" description="Disordered" evidence="10">
    <location>
        <begin position="692"/>
        <end position="725"/>
    </location>
</feature>
<dbReference type="CDD" id="cd00082">
    <property type="entry name" value="HisKA"/>
    <property type="match status" value="1"/>
</dbReference>
<dbReference type="InterPro" id="IPR035965">
    <property type="entry name" value="PAS-like_dom_sf"/>
</dbReference>
<feature type="domain" description="PAC" evidence="13">
    <location>
        <begin position="821"/>
        <end position="871"/>
    </location>
</feature>
<dbReference type="GO" id="GO:0000156">
    <property type="term" value="F:phosphorelay response regulator activity"/>
    <property type="evidence" value="ECO:0007669"/>
    <property type="project" value="InterPro"/>
</dbReference>
<dbReference type="InterPro" id="IPR035909">
    <property type="entry name" value="CheB_C"/>
</dbReference>
<feature type="modified residue" description="4-aspartylphosphate" evidence="9">
    <location>
        <position position="1306"/>
    </location>
</feature>
<dbReference type="InterPro" id="IPR000014">
    <property type="entry name" value="PAS"/>
</dbReference>
<dbReference type="InterPro" id="IPR000700">
    <property type="entry name" value="PAS-assoc_C"/>
</dbReference>
<dbReference type="CDD" id="cd17580">
    <property type="entry name" value="REC_2_DhkD-like"/>
    <property type="match status" value="1"/>
</dbReference>
<dbReference type="InterPro" id="IPR036097">
    <property type="entry name" value="HisK_dim/P_sf"/>
</dbReference>
<dbReference type="GO" id="GO:0005737">
    <property type="term" value="C:cytoplasm"/>
    <property type="evidence" value="ECO:0007669"/>
    <property type="project" value="InterPro"/>
</dbReference>
<dbReference type="InterPro" id="IPR050903">
    <property type="entry name" value="Bact_Chemotaxis_MeTrfase"/>
</dbReference>
<feature type="domain" description="Histidine kinase" evidence="11">
    <location>
        <begin position="1011"/>
        <end position="1235"/>
    </location>
</feature>
<dbReference type="PROSITE" id="PS50113">
    <property type="entry name" value="PAC"/>
    <property type="match status" value="1"/>
</dbReference>
<dbReference type="InterPro" id="IPR000780">
    <property type="entry name" value="CheR_MeTrfase"/>
</dbReference>
<dbReference type="SUPFAM" id="SSF55785">
    <property type="entry name" value="PYP-like sensor domain (PAS domain)"/>
    <property type="match status" value="2"/>
</dbReference>
<evidence type="ECO:0000259" key="12">
    <source>
        <dbReference type="PROSITE" id="PS50110"/>
    </source>
</evidence>
<feature type="active site" evidence="8">
    <location>
        <position position="39"/>
    </location>
</feature>
<dbReference type="GO" id="GO:0006935">
    <property type="term" value="P:chemotaxis"/>
    <property type="evidence" value="ECO:0007669"/>
    <property type="project" value="UniProtKB-UniRule"/>
</dbReference>
<dbReference type="EMBL" id="VBOU01000062">
    <property type="protein sequence ID" value="TMQ54607.1"/>
    <property type="molecule type" value="Genomic_DNA"/>
</dbReference>
<feature type="active site" evidence="8">
    <location>
        <position position="66"/>
    </location>
</feature>
<evidence type="ECO:0000259" key="11">
    <source>
        <dbReference type="PROSITE" id="PS50109"/>
    </source>
</evidence>
<dbReference type="GO" id="GO:0008984">
    <property type="term" value="F:protein-glutamate methylesterase activity"/>
    <property type="evidence" value="ECO:0007669"/>
    <property type="project" value="InterPro"/>
</dbReference>
<gene>
    <name evidence="16" type="ORF">E6K74_05565</name>
</gene>
<dbReference type="InterPro" id="IPR001789">
    <property type="entry name" value="Sig_transdc_resp-reg_receiver"/>
</dbReference>
<dbReference type="GO" id="GO:0008983">
    <property type="term" value="F:protein-glutamate O-methyltransferase activity"/>
    <property type="evidence" value="ECO:0007669"/>
    <property type="project" value="UniProtKB-EC"/>
</dbReference>
<dbReference type="PROSITE" id="PS50110">
    <property type="entry name" value="RESPONSE_REGULATORY"/>
    <property type="match status" value="1"/>
</dbReference>
<evidence type="ECO:0000313" key="17">
    <source>
        <dbReference type="Proteomes" id="UP000319829"/>
    </source>
</evidence>
<dbReference type="SMART" id="SM00448">
    <property type="entry name" value="REC"/>
    <property type="match status" value="1"/>
</dbReference>
<evidence type="ECO:0000313" key="16">
    <source>
        <dbReference type="EMBL" id="TMQ54607.1"/>
    </source>
</evidence>
<dbReference type="Proteomes" id="UP000319829">
    <property type="component" value="Unassembled WGS sequence"/>
</dbReference>
<dbReference type="InterPro" id="IPR005467">
    <property type="entry name" value="His_kinase_dom"/>
</dbReference>
<dbReference type="InterPro" id="IPR000673">
    <property type="entry name" value="Sig_transdc_resp-reg_Me-estase"/>
</dbReference>
<dbReference type="InterPro" id="IPR036804">
    <property type="entry name" value="CheR_N_sf"/>
</dbReference>
<evidence type="ECO:0000256" key="5">
    <source>
        <dbReference type="ARBA" id="ARBA00022679"/>
    </source>
</evidence>
<dbReference type="InterPro" id="IPR029063">
    <property type="entry name" value="SAM-dependent_MTases_sf"/>
</dbReference>
<evidence type="ECO:0000259" key="13">
    <source>
        <dbReference type="PROSITE" id="PS50113"/>
    </source>
</evidence>
<comment type="catalytic activity">
    <reaction evidence="2">
        <text>L-glutamyl-[protein] + S-adenosyl-L-methionine = [protein]-L-glutamate 5-O-methyl ester + S-adenosyl-L-homocysteine</text>
        <dbReference type="Rhea" id="RHEA:24452"/>
        <dbReference type="Rhea" id="RHEA-COMP:10208"/>
        <dbReference type="Rhea" id="RHEA-COMP:10311"/>
        <dbReference type="ChEBI" id="CHEBI:29973"/>
        <dbReference type="ChEBI" id="CHEBI:57856"/>
        <dbReference type="ChEBI" id="CHEBI:59789"/>
        <dbReference type="ChEBI" id="CHEBI:82795"/>
        <dbReference type="EC" id="2.1.1.80"/>
    </reaction>
</comment>
<dbReference type="Gene3D" id="3.30.565.10">
    <property type="entry name" value="Histidine kinase-like ATPase, C-terminal domain"/>
    <property type="match status" value="1"/>
</dbReference>
<keyword evidence="4" id="KW-0489">Methyltransferase</keyword>
<evidence type="ECO:0000256" key="4">
    <source>
        <dbReference type="ARBA" id="ARBA00022603"/>
    </source>
</evidence>
<keyword evidence="3 9" id="KW-0597">Phosphoprotein</keyword>
<dbReference type="SUPFAM" id="SSF55874">
    <property type="entry name" value="ATPase domain of HSP90 chaperone/DNA topoisomerase II/histidine kinase"/>
    <property type="match status" value="1"/>
</dbReference>
<evidence type="ECO:0000256" key="7">
    <source>
        <dbReference type="ARBA" id="ARBA00022777"/>
    </source>
</evidence>
<dbReference type="Gene3D" id="3.30.450.20">
    <property type="entry name" value="PAS domain"/>
    <property type="match status" value="2"/>
</dbReference>
<dbReference type="Gene3D" id="1.10.155.10">
    <property type="entry name" value="Chemotaxis receptor methyltransferase CheR, N-terminal domain"/>
    <property type="match status" value="1"/>
</dbReference>
<dbReference type="Gene3D" id="1.10.287.130">
    <property type="match status" value="1"/>
</dbReference>
<protein>
    <submittedName>
        <fullName evidence="16">Response regulator</fullName>
    </submittedName>
</protein>
<dbReference type="InterPro" id="IPR003661">
    <property type="entry name" value="HisK_dim/P_dom"/>
</dbReference>
<dbReference type="SUPFAM" id="SSF47384">
    <property type="entry name" value="Homodimeric domain of signal transducing histidine kinase"/>
    <property type="match status" value="1"/>
</dbReference>
<keyword evidence="6" id="KW-0949">S-adenosyl-L-methionine</keyword>
<dbReference type="SUPFAM" id="SSF52738">
    <property type="entry name" value="Methylesterase CheB, C-terminal domain"/>
    <property type="match status" value="1"/>
</dbReference>
<dbReference type="Gene3D" id="3.40.50.150">
    <property type="entry name" value="Vaccinia Virus protein VP39"/>
    <property type="match status" value="1"/>
</dbReference>
<comment type="catalytic activity">
    <reaction evidence="1">
        <text>ATP + protein L-histidine = ADP + protein N-phospho-L-histidine.</text>
        <dbReference type="EC" id="2.7.13.3"/>
    </reaction>
</comment>
<dbReference type="InterPro" id="IPR011006">
    <property type="entry name" value="CheY-like_superfamily"/>
</dbReference>
<dbReference type="SUPFAM" id="SSF53335">
    <property type="entry name" value="S-adenosyl-L-methionine-dependent methyltransferases"/>
    <property type="match status" value="1"/>
</dbReference>
<reference evidence="16 17" key="1">
    <citation type="journal article" date="2019" name="Nat. Microbiol.">
        <title>Mediterranean grassland soil C-N compound turnover is dependent on rainfall and depth, and is mediated by genomically divergent microorganisms.</title>
        <authorList>
            <person name="Diamond S."/>
            <person name="Andeer P.F."/>
            <person name="Li Z."/>
            <person name="Crits-Christoph A."/>
            <person name="Burstein D."/>
            <person name="Anantharaman K."/>
            <person name="Lane K.R."/>
            <person name="Thomas B.C."/>
            <person name="Pan C."/>
            <person name="Northen T.R."/>
            <person name="Banfield J.F."/>
        </authorList>
    </citation>
    <scope>NUCLEOTIDE SEQUENCE [LARGE SCALE GENOMIC DNA]</scope>
    <source>
        <strain evidence="16">WS_4</strain>
    </source>
</reference>
<feature type="domain" description="Response regulatory" evidence="12">
    <location>
        <begin position="1257"/>
        <end position="1373"/>
    </location>
</feature>
<dbReference type="SUPFAM" id="SSF52172">
    <property type="entry name" value="CheY-like"/>
    <property type="match status" value="1"/>
</dbReference>
<keyword evidence="7" id="KW-0418">Kinase</keyword>
<dbReference type="PANTHER" id="PTHR24422:SF27">
    <property type="entry name" value="PROTEIN-GLUTAMATE O-METHYLTRANSFERASE"/>
    <property type="match status" value="1"/>
</dbReference>
<dbReference type="FunFam" id="3.30.565.10:FF:000006">
    <property type="entry name" value="Sensor histidine kinase WalK"/>
    <property type="match status" value="1"/>
</dbReference>
<dbReference type="GO" id="GO:0032259">
    <property type="term" value="P:methylation"/>
    <property type="evidence" value="ECO:0007669"/>
    <property type="project" value="UniProtKB-KW"/>
</dbReference>
<dbReference type="Gene3D" id="3.40.50.2300">
    <property type="match status" value="1"/>
</dbReference>
<feature type="domain" description="CheB-type methylesterase" evidence="14">
    <location>
        <begin position="27"/>
        <end position="209"/>
    </location>
</feature>
<evidence type="ECO:0000256" key="10">
    <source>
        <dbReference type="SAM" id="MobiDB-lite"/>
    </source>
</evidence>
<evidence type="ECO:0000256" key="3">
    <source>
        <dbReference type="ARBA" id="ARBA00022553"/>
    </source>
</evidence>
<proteinExistence type="predicted"/>
<feature type="region of interest" description="Disordered" evidence="10">
    <location>
        <begin position="1"/>
        <end position="33"/>
    </location>
</feature>
<dbReference type="Gene3D" id="3.40.50.180">
    <property type="entry name" value="Methylesterase CheB, C-terminal domain"/>
    <property type="match status" value="1"/>
</dbReference>
<dbReference type="CDD" id="cd16434">
    <property type="entry name" value="CheB-CheR_fusion"/>
    <property type="match status" value="1"/>
</dbReference>
<dbReference type="PROSITE" id="PS50123">
    <property type="entry name" value="CHER"/>
    <property type="match status" value="1"/>
</dbReference>
<sequence length="1378" mass="153030">MASTDPPAEQKLHAADLSQSDPDEPAPHSPFPIVGIGASAGGLEAFSQLLGHLPDQPGMAFVLVQHLDPRHESHLSELLARSTRMPVLEATNGLPVEPDHVYVIPPNTEMEIARGHLRVTPRAETSARHLSVDHFMRSLAQEQRIHAIGVVLSGTGSDGTLGLCEIKDVGGITFVQDEASARHSGMPRSALDCGCADFVLPPDAIAQRLAEIGRHPYLAADPVSEEEADAEEQFRNILATVRNVTGLDFSHYRDTTVRRRISRRMALHTQPSLSNYVQLLREDRSEVEALYRDLLINVTSFFRDPEMFEELRERIVPQILKDRPHSEPIRIWVPGCSTGQEAYSLAMMFTECLDGRPHRQPIQIFATDVSDLMSIEKARAGVYPETIEGELSPQRLKRFFRKEDHLYRVEKSLRDSCTFARQNLIVDPPFSHMDLISCRNVLIYMAPTLQKRVLPIFHYALNLPGFLVLGSAETVGESTDLFDPIDRAHKIYSKKPATSRPHFHLPFDAHRPMPTPAFRANAQGPLPSDFHREADRVTLGRYAPPGVLVNENLEILQYRGRTGPYLESPPGEPTANLLKMAREGLFLELRVAVGGAKERGAEVLREGILVKDEHGSRKINVRVIPVKPSGTSERCYLILFEEPVKPEPEGSASTEPVGADSGTSSETDRDATRLRHELSATKEFLQSLVEQQDAANEELRSANEEILSSNEELQSTNEELETAKEELQSTNEELTTVNEQLHHRNLELNLITNDLSNLLASTKIPVVMVGSDLRVRRLTPTVRGIMNLLPTDVGRPIGDINPNLDVPPLETLIAGVIERVDVVEQEVQDRDGRWWILRIHPYRTSDNKVDGAVLILLDIDRVKRAQREILEVRESRDYARAIVETVREPLVVLDDGLQVEMANSAFYRTFGVSPEGTEGTLIYDLHDGQWNIPVLRRHLEEVLPEKKSFEGLEIEHMFPGLGPRTMILNARGVYRENHAALVLLAIEDVTESRARDDLRAADRLKDEFMAILAHELRNPLAPIRFALQIMQMSGDNREHTVRAQEILKRQVPQLIRIVDDLLDTATITQGKIRLRKEPVILTHVVNGAVEASKQLMESSRHQLTVTLPDTPVRLEADPARLGQIVSNLLNNAAKFTEPGGRIWLSAETVPGTDPGAKEVVISVRDTGIGIPADLLPRVFDMFTQGDRSLERSRGGLGVGLTLVKRLVQLHGGTVEARSDGLGKGSEFIVRLPGAAHAPAQAPPQPRPEAGGVGSKLRILVIDDNEDSAEMLRLTLELMGHEVQALYDGLTAVNAVTQYEPDAVFLDLGMPRLNGYEVARRIRALERGKRLTLIALTGHGQEQDKQRSAAAGFDHHLVKPVDSAALTRALSEVGVSHTP</sequence>
<dbReference type="Pfam" id="PF13596">
    <property type="entry name" value="PAS_10"/>
    <property type="match status" value="1"/>
</dbReference>
<dbReference type="InterPro" id="IPR022641">
    <property type="entry name" value="CheR_N"/>
</dbReference>
<dbReference type="Pfam" id="PF00072">
    <property type="entry name" value="Response_reg"/>
    <property type="match status" value="1"/>
</dbReference>
<dbReference type="PRINTS" id="PR00996">
    <property type="entry name" value="CHERMTFRASE"/>
</dbReference>
<keyword evidence="8" id="KW-0378">Hydrolase</keyword>
<dbReference type="InterPro" id="IPR022642">
    <property type="entry name" value="CheR_C"/>
</dbReference>
<dbReference type="Pfam" id="PF08448">
    <property type="entry name" value="PAS_4"/>
    <property type="match status" value="1"/>
</dbReference>
<dbReference type="InterPro" id="IPR036890">
    <property type="entry name" value="HATPase_C_sf"/>
</dbReference>
<keyword evidence="8" id="KW-0145">Chemotaxis</keyword>
<organism evidence="16 17">
    <name type="scientific">Eiseniibacteriota bacterium</name>
    <dbReference type="NCBI Taxonomy" id="2212470"/>
    <lineage>
        <taxon>Bacteria</taxon>
        <taxon>Candidatus Eiseniibacteriota</taxon>
    </lineage>
</organism>
<accession>A0A538STA3</accession>
<evidence type="ECO:0000256" key="1">
    <source>
        <dbReference type="ARBA" id="ARBA00000085"/>
    </source>
</evidence>
<feature type="region of interest" description="Disordered" evidence="10">
    <location>
        <begin position="646"/>
        <end position="670"/>
    </location>
</feature>